<dbReference type="Proteomes" id="UP000309454">
    <property type="component" value="Unassembled WGS sequence"/>
</dbReference>
<organism evidence="5 6">
    <name type="scientific">Parvibacter caecicola</name>
    <dbReference type="NCBI Taxonomy" id="747645"/>
    <lineage>
        <taxon>Bacteria</taxon>
        <taxon>Bacillati</taxon>
        <taxon>Actinomycetota</taxon>
        <taxon>Coriobacteriia</taxon>
        <taxon>Coriobacteriales</taxon>
        <taxon>Coriobacteriaceae</taxon>
        <taxon>Parvibacter</taxon>
    </lineage>
</organism>
<evidence type="ECO:0000256" key="3">
    <source>
        <dbReference type="ARBA" id="ARBA00023163"/>
    </source>
</evidence>
<dbReference type="InterPro" id="IPR036388">
    <property type="entry name" value="WH-like_DNA-bd_sf"/>
</dbReference>
<dbReference type="SMART" id="SM00421">
    <property type="entry name" value="HTH_LUXR"/>
    <property type="match status" value="1"/>
</dbReference>
<dbReference type="OrthoDB" id="9808843at2"/>
<dbReference type="InterPro" id="IPR016032">
    <property type="entry name" value="Sig_transdc_resp-reg_C-effctor"/>
</dbReference>
<evidence type="ECO:0000313" key="6">
    <source>
        <dbReference type="Proteomes" id="UP000309454"/>
    </source>
</evidence>
<dbReference type="PANTHER" id="PTHR44688">
    <property type="entry name" value="DNA-BINDING TRANSCRIPTIONAL ACTIVATOR DEVR_DOSR"/>
    <property type="match status" value="1"/>
</dbReference>
<dbReference type="Pfam" id="PF00196">
    <property type="entry name" value="GerE"/>
    <property type="match status" value="1"/>
</dbReference>
<keyword evidence="3" id="KW-0804">Transcription</keyword>
<dbReference type="GO" id="GO:0006355">
    <property type="term" value="P:regulation of DNA-templated transcription"/>
    <property type="evidence" value="ECO:0007669"/>
    <property type="project" value="InterPro"/>
</dbReference>
<name>A0A4T9T7Y3_9ACTN</name>
<dbReference type="PANTHER" id="PTHR44688:SF16">
    <property type="entry name" value="DNA-BINDING TRANSCRIPTIONAL ACTIVATOR DEVR_DOSR"/>
    <property type="match status" value="1"/>
</dbReference>
<keyword evidence="2" id="KW-0238">DNA-binding</keyword>
<dbReference type="EMBL" id="SSTM01000003">
    <property type="protein sequence ID" value="TJW10875.1"/>
    <property type="molecule type" value="Genomic_DNA"/>
</dbReference>
<dbReference type="CDD" id="cd06170">
    <property type="entry name" value="LuxR_C_like"/>
    <property type="match status" value="1"/>
</dbReference>
<evidence type="ECO:0000313" key="5">
    <source>
        <dbReference type="EMBL" id="TJW10875.1"/>
    </source>
</evidence>
<dbReference type="GO" id="GO:0003677">
    <property type="term" value="F:DNA binding"/>
    <property type="evidence" value="ECO:0007669"/>
    <property type="project" value="UniProtKB-KW"/>
</dbReference>
<dbReference type="PROSITE" id="PS50043">
    <property type="entry name" value="HTH_LUXR_2"/>
    <property type="match status" value="1"/>
</dbReference>
<gene>
    <name evidence="5" type="ORF">E5982_05295</name>
</gene>
<accession>A0A4T9T7Y3</accession>
<reference evidence="5 6" key="1">
    <citation type="submission" date="2019-04" db="EMBL/GenBank/DDBJ databases">
        <title>Microbes associate with the intestines of laboratory mice.</title>
        <authorList>
            <person name="Navarre W."/>
            <person name="Wong E."/>
            <person name="Huang K.C."/>
            <person name="Tropini C."/>
            <person name="Ng K."/>
            <person name="Yu B."/>
        </authorList>
    </citation>
    <scope>NUCLEOTIDE SEQUENCE [LARGE SCALE GENOMIC DNA]</scope>
    <source>
        <strain evidence="5 6">NM48_B13</strain>
    </source>
</reference>
<dbReference type="PRINTS" id="PR00038">
    <property type="entry name" value="HTHLUXR"/>
</dbReference>
<feature type="domain" description="HTH luxR-type" evidence="4">
    <location>
        <begin position="10"/>
        <end position="76"/>
    </location>
</feature>
<evidence type="ECO:0000259" key="4">
    <source>
        <dbReference type="PROSITE" id="PS50043"/>
    </source>
</evidence>
<sequence>MNRLRTACNRVAAEYGLTARESEILLLLARGRTAATIAETLVITPSTAKTHLRNIYAKLDVHTQQELINLVEAWID</sequence>
<evidence type="ECO:0000256" key="1">
    <source>
        <dbReference type="ARBA" id="ARBA00023015"/>
    </source>
</evidence>
<keyword evidence="6" id="KW-1185">Reference proteome</keyword>
<protein>
    <submittedName>
        <fullName evidence="5">Helix-turn-helix transcriptional regulator</fullName>
    </submittedName>
</protein>
<proteinExistence type="predicted"/>
<comment type="caution">
    <text evidence="5">The sequence shown here is derived from an EMBL/GenBank/DDBJ whole genome shotgun (WGS) entry which is preliminary data.</text>
</comment>
<dbReference type="Gene3D" id="1.10.10.10">
    <property type="entry name" value="Winged helix-like DNA-binding domain superfamily/Winged helix DNA-binding domain"/>
    <property type="match status" value="1"/>
</dbReference>
<dbReference type="AlphaFoldDB" id="A0A4T9T7Y3"/>
<keyword evidence="1" id="KW-0805">Transcription regulation</keyword>
<dbReference type="SUPFAM" id="SSF46894">
    <property type="entry name" value="C-terminal effector domain of the bipartite response regulators"/>
    <property type="match status" value="1"/>
</dbReference>
<dbReference type="InterPro" id="IPR000792">
    <property type="entry name" value="Tscrpt_reg_LuxR_C"/>
</dbReference>
<evidence type="ECO:0000256" key="2">
    <source>
        <dbReference type="ARBA" id="ARBA00023125"/>
    </source>
</evidence>